<evidence type="ECO:0000313" key="3">
    <source>
        <dbReference type="EMBL" id="MCZ8512625.1"/>
    </source>
</evidence>
<gene>
    <name evidence="3" type="ORF">O9H85_09405</name>
</gene>
<feature type="transmembrane region" description="Helical" evidence="2">
    <location>
        <begin position="65"/>
        <end position="87"/>
    </location>
</feature>
<feature type="region of interest" description="Disordered" evidence="1">
    <location>
        <begin position="109"/>
        <end position="136"/>
    </location>
</feature>
<reference evidence="3 4" key="1">
    <citation type="submission" date="2022-12" db="EMBL/GenBank/DDBJ databases">
        <title>Draft genome sequence of Paenibacillus sp. dW9.</title>
        <authorList>
            <person name="Choi E.-W."/>
            <person name="Kim D.-U."/>
        </authorList>
    </citation>
    <scope>NUCLEOTIDE SEQUENCE [LARGE SCALE GENOMIC DNA]</scope>
    <source>
        <strain evidence="4">dW9</strain>
    </source>
</reference>
<keyword evidence="4" id="KW-1185">Reference proteome</keyword>
<organism evidence="3 4">
    <name type="scientific">Paenibacillus gyeongsangnamensis</name>
    <dbReference type="NCBI Taxonomy" id="3388067"/>
    <lineage>
        <taxon>Bacteria</taxon>
        <taxon>Bacillati</taxon>
        <taxon>Bacillota</taxon>
        <taxon>Bacilli</taxon>
        <taxon>Bacillales</taxon>
        <taxon>Paenibacillaceae</taxon>
        <taxon>Paenibacillus</taxon>
    </lineage>
</organism>
<dbReference type="Pfam" id="PF10066">
    <property type="entry name" value="DUF2304"/>
    <property type="match status" value="1"/>
</dbReference>
<feature type="compositionally biased region" description="Polar residues" evidence="1">
    <location>
        <begin position="119"/>
        <end position="136"/>
    </location>
</feature>
<evidence type="ECO:0000256" key="2">
    <source>
        <dbReference type="SAM" id="Phobius"/>
    </source>
</evidence>
<feature type="transmembrane region" description="Helical" evidence="2">
    <location>
        <begin position="6"/>
        <end position="25"/>
    </location>
</feature>
<keyword evidence="2" id="KW-0812">Transmembrane</keyword>
<feature type="compositionally biased region" description="Basic and acidic residues" evidence="1">
    <location>
        <begin position="109"/>
        <end position="118"/>
    </location>
</feature>
<dbReference type="InterPro" id="IPR019277">
    <property type="entry name" value="DUF2304"/>
</dbReference>
<protein>
    <submittedName>
        <fullName evidence="3">DUF2304 domain-containing protein</fullName>
    </submittedName>
</protein>
<evidence type="ECO:0000256" key="1">
    <source>
        <dbReference type="SAM" id="MobiDB-lite"/>
    </source>
</evidence>
<sequence>MSEPLKYIVLLCGLLFAAAVVRLLIQQKISERNSIAWMGAAVAILAVSAFPQMVDRVASWVRVSYPPALVFLFSTLVLLLLVLYQSVQISELNEKLKELAQRLALSNHLESKPQEQSKHPQQTANPPENGTGTENG</sequence>
<name>A0ABT4Q6X1_9BACL</name>
<comment type="caution">
    <text evidence="3">The sequence shown here is derived from an EMBL/GenBank/DDBJ whole genome shotgun (WGS) entry which is preliminary data.</text>
</comment>
<dbReference type="EMBL" id="JAQAGZ010000005">
    <property type="protein sequence ID" value="MCZ8512625.1"/>
    <property type="molecule type" value="Genomic_DNA"/>
</dbReference>
<dbReference type="RefSeq" id="WP_269881071.1">
    <property type="nucleotide sequence ID" value="NZ_JAQAGZ010000005.1"/>
</dbReference>
<proteinExistence type="predicted"/>
<keyword evidence="2" id="KW-0472">Membrane</keyword>
<feature type="transmembrane region" description="Helical" evidence="2">
    <location>
        <begin position="34"/>
        <end position="53"/>
    </location>
</feature>
<evidence type="ECO:0000313" key="4">
    <source>
        <dbReference type="Proteomes" id="UP001527882"/>
    </source>
</evidence>
<dbReference type="Proteomes" id="UP001527882">
    <property type="component" value="Unassembled WGS sequence"/>
</dbReference>
<keyword evidence="2" id="KW-1133">Transmembrane helix</keyword>
<accession>A0ABT4Q6X1</accession>